<evidence type="ECO:0000259" key="8">
    <source>
        <dbReference type="PROSITE" id="PS50113"/>
    </source>
</evidence>
<sequence length="545" mass="62552">MLLVVIVIFIGLLILGYLLFRSMLVVGGLRDEVAALQKQNKYLLERVEVLNLAERITHLGSWEIFVVSGQVKWSEELYKVYGFKNDDFLPDIHINEQVIAPEYREKVSKELKSAIDNKTSFAVEYQIIQPSGKRKYVLGQGFYIEGEDKLVGTIQDITELKEAVLKLKINESLLREAEMVSHSGSWEWMDGKEFILWSDEMYNIHGFLPHSVFVNFAFYKRLVHEDDLQLFMDNFYKAKKDKISFKINYRIVLPSGEIRHVLTTAEHKRIGLNDNYAYIGNTQDVTQLREAQVQLEEKVVELNRSNQDLEQFAYVASHDLQEPLRKIQAFGDRLKDKYGEQMNAEAQDYIGRMRGASERMRALIDDLLAFSKLTRGSKSYSKLKLGDVVRKTLSDLDFTIELKKAIVDIDFEEDEIEGVESQLVQLFQNLIGNSLKFTSQNEVPNISIFGTTKYGHELNIAEINKNQLYCVVKVKDNGIGFETEDALKIFDIFHRLHSRVDYEGTGIGLAICKRIADNHSGFIFAESKPGEGTAFVVILPKKQNK</sequence>
<reference evidence="9 10" key="1">
    <citation type="submission" date="2024-03" db="EMBL/GenBank/DDBJ databases">
        <title>Sequence of Lycoming College Course Isolates.</title>
        <authorList>
            <person name="Plotts O."/>
            <person name="Newman J."/>
        </authorList>
    </citation>
    <scope>NUCLEOTIDE SEQUENCE [LARGE SCALE GENOMIC DNA]</scope>
    <source>
        <strain evidence="9 10">CJB-3</strain>
    </source>
</reference>
<dbReference type="Gene3D" id="3.30.450.20">
    <property type="entry name" value="PAS domain"/>
    <property type="match status" value="2"/>
</dbReference>
<dbReference type="SUPFAM" id="SSF47384">
    <property type="entry name" value="Homodimeric domain of signal transducing histidine kinase"/>
    <property type="match status" value="1"/>
</dbReference>
<keyword evidence="3" id="KW-0597">Phosphoprotein</keyword>
<evidence type="ECO:0000256" key="4">
    <source>
        <dbReference type="ARBA" id="ARBA00022679"/>
    </source>
</evidence>
<dbReference type="EMBL" id="JBBEUB010000005">
    <property type="protein sequence ID" value="MEJ2903958.1"/>
    <property type="molecule type" value="Genomic_DNA"/>
</dbReference>
<keyword evidence="10" id="KW-1185">Reference proteome</keyword>
<name>A0ABU8NNW1_9SPHI</name>
<protein>
    <recommendedName>
        <fullName evidence="2">histidine kinase</fullName>
        <ecNumber evidence="2">2.7.13.3</ecNumber>
    </recommendedName>
</protein>
<dbReference type="Proteomes" id="UP001378956">
    <property type="component" value="Unassembled WGS sequence"/>
</dbReference>
<keyword evidence="4" id="KW-0808">Transferase</keyword>
<dbReference type="RefSeq" id="WP_172662286.1">
    <property type="nucleotide sequence ID" value="NZ_CBFGNQ010000032.1"/>
</dbReference>
<dbReference type="PRINTS" id="PR00344">
    <property type="entry name" value="BCTRLSENSOR"/>
</dbReference>
<dbReference type="SMART" id="SM00388">
    <property type="entry name" value="HisKA"/>
    <property type="match status" value="1"/>
</dbReference>
<dbReference type="Pfam" id="PF02518">
    <property type="entry name" value="HATPase_c"/>
    <property type="match status" value="1"/>
</dbReference>
<dbReference type="EC" id="2.7.13.3" evidence="2"/>
<dbReference type="Gene3D" id="2.10.70.100">
    <property type="match status" value="2"/>
</dbReference>
<dbReference type="Gene3D" id="3.30.565.10">
    <property type="entry name" value="Histidine kinase-like ATPase, C-terminal domain"/>
    <property type="match status" value="1"/>
</dbReference>
<comment type="caution">
    <text evidence="9">The sequence shown here is derived from an EMBL/GenBank/DDBJ whole genome shotgun (WGS) entry which is preliminary data.</text>
</comment>
<dbReference type="PROSITE" id="PS50113">
    <property type="entry name" value="PAC"/>
    <property type="match status" value="1"/>
</dbReference>
<feature type="coiled-coil region" evidence="6">
    <location>
        <begin position="285"/>
        <end position="312"/>
    </location>
</feature>
<keyword evidence="6" id="KW-0175">Coiled coil</keyword>
<gene>
    <name evidence="9" type="ORF">WAE58_16055</name>
</gene>
<evidence type="ECO:0000256" key="2">
    <source>
        <dbReference type="ARBA" id="ARBA00012438"/>
    </source>
</evidence>
<dbReference type="PANTHER" id="PTHR43304">
    <property type="entry name" value="PHYTOCHROME-LIKE PROTEIN CPH1"/>
    <property type="match status" value="1"/>
</dbReference>
<proteinExistence type="predicted"/>
<feature type="domain" description="Histidine kinase" evidence="7">
    <location>
        <begin position="315"/>
        <end position="543"/>
    </location>
</feature>
<dbReference type="InterPro" id="IPR013655">
    <property type="entry name" value="PAS_fold_3"/>
</dbReference>
<dbReference type="Pfam" id="PF08447">
    <property type="entry name" value="PAS_3"/>
    <property type="match status" value="2"/>
</dbReference>
<dbReference type="InterPro" id="IPR003594">
    <property type="entry name" value="HATPase_dom"/>
</dbReference>
<dbReference type="CDD" id="cd00130">
    <property type="entry name" value="PAS"/>
    <property type="match status" value="1"/>
</dbReference>
<dbReference type="SUPFAM" id="SSF55785">
    <property type="entry name" value="PYP-like sensor domain (PAS domain)"/>
    <property type="match status" value="2"/>
</dbReference>
<dbReference type="InterPro" id="IPR036097">
    <property type="entry name" value="HisK_dim/P_sf"/>
</dbReference>
<evidence type="ECO:0000313" key="10">
    <source>
        <dbReference type="Proteomes" id="UP001378956"/>
    </source>
</evidence>
<dbReference type="Pfam" id="PF00512">
    <property type="entry name" value="HisKA"/>
    <property type="match status" value="1"/>
</dbReference>
<dbReference type="NCBIfam" id="TIGR00229">
    <property type="entry name" value="sensory_box"/>
    <property type="match status" value="1"/>
</dbReference>
<dbReference type="SUPFAM" id="SSF55874">
    <property type="entry name" value="ATPase domain of HSP90 chaperone/DNA topoisomerase II/histidine kinase"/>
    <property type="match status" value="1"/>
</dbReference>
<dbReference type="Gene3D" id="1.10.287.130">
    <property type="match status" value="1"/>
</dbReference>
<dbReference type="InterPro" id="IPR003661">
    <property type="entry name" value="HisK_dim/P_dom"/>
</dbReference>
<dbReference type="PANTHER" id="PTHR43304:SF1">
    <property type="entry name" value="PAC DOMAIN-CONTAINING PROTEIN"/>
    <property type="match status" value="1"/>
</dbReference>
<dbReference type="CDD" id="cd00082">
    <property type="entry name" value="HisKA"/>
    <property type="match status" value="1"/>
</dbReference>
<dbReference type="PROSITE" id="PS50109">
    <property type="entry name" value="HIS_KIN"/>
    <property type="match status" value="1"/>
</dbReference>
<feature type="coiled-coil region" evidence="6">
    <location>
        <begin position="402"/>
        <end position="429"/>
    </location>
</feature>
<keyword evidence="5" id="KW-0418">Kinase</keyword>
<dbReference type="InterPro" id="IPR005467">
    <property type="entry name" value="His_kinase_dom"/>
</dbReference>
<dbReference type="InterPro" id="IPR035965">
    <property type="entry name" value="PAS-like_dom_sf"/>
</dbReference>
<dbReference type="InterPro" id="IPR000014">
    <property type="entry name" value="PAS"/>
</dbReference>
<accession>A0ABU8NNW1</accession>
<dbReference type="InterPro" id="IPR004358">
    <property type="entry name" value="Sig_transdc_His_kin-like_C"/>
</dbReference>
<evidence type="ECO:0000256" key="1">
    <source>
        <dbReference type="ARBA" id="ARBA00000085"/>
    </source>
</evidence>
<dbReference type="SMART" id="SM00387">
    <property type="entry name" value="HATPase_c"/>
    <property type="match status" value="1"/>
</dbReference>
<evidence type="ECO:0000256" key="3">
    <source>
        <dbReference type="ARBA" id="ARBA00022553"/>
    </source>
</evidence>
<dbReference type="InterPro" id="IPR000700">
    <property type="entry name" value="PAS-assoc_C"/>
</dbReference>
<dbReference type="InterPro" id="IPR052162">
    <property type="entry name" value="Sensor_kinase/Photoreceptor"/>
</dbReference>
<organism evidence="9 10">
    <name type="scientific">Pedobacter panaciterrae</name>
    <dbReference type="NCBI Taxonomy" id="363849"/>
    <lineage>
        <taxon>Bacteria</taxon>
        <taxon>Pseudomonadati</taxon>
        <taxon>Bacteroidota</taxon>
        <taxon>Sphingobacteriia</taxon>
        <taxon>Sphingobacteriales</taxon>
        <taxon>Sphingobacteriaceae</taxon>
        <taxon>Pedobacter</taxon>
    </lineage>
</organism>
<feature type="domain" description="PAC" evidence="8">
    <location>
        <begin position="245"/>
        <end position="297"/>
    </location>
</feature>
<evidence type="ECO:0000313" key="9">
    <source>
        <dbReference type="EMBL" id="MEJ2903958.1"/>
    </source>
</evidence>
<evidence type="ECO:0000256" key="5">
    <source>
        <dbReference type="ARBA" id="ARBA00022777"/>
    </source>
</evidence>
<dbReference type="InterPro" id="IPR036890">
    <property type="entry name" value="HATPase_C_sf"/>
</dbReference>
<evidence type="ECO:0000256" key="6">
    <source>
        <dbReference type="SAM" id="Coils"/>
    </source>
</evidence>
<evidence type="ECO:0000259" key="7">
    <source>
        <dbReference type="PROSITE" id="PS50109"/>
    </source>
</evidence>
<comment type="catalytic activity">
    <reaction evidence="1">
        <text>ATP + protein L-histidine = ADP + protein N-phospho-L-histidine.</text>
        <dbReference type="EC" id="2.7.13.3"/>
    </reaction>
</comment>